<sequence length="37" mass="4269">MSTTSEQSIINNHMSDELKPNQINIEYEIEMNSPSSR</sequence>
<protein>
    <submittedName>
        <fullName evidence="1">Uncharacterized protein</fullName>
    </submittedName>
</protein>
<accession>H8K8Z6</accession>
<organism evidence="1 2">
    <name type="scientific">Rickettsia australis (strain Cutlack)</name>
    <dbReference type="NCBI Taxonomy" id="1105110"/>
    <lineage>
        <taxon>Bacteria</taxon>
        <taxon>Pseudomonadati</taxon>
        <taxon>Pseudomonadota</taxon>
        <taxon>Alphaproteobacteria</taxon>
        <taxon>Rickettsiales</taxon>
        <taxon>Rickettsiaceae</taxon>
        <taxon>Rickettsieae</taxon>
        <taxon>Rickettsia</taxon>
        <taxon>spotted fever group</taxon>
    </lineage>
</organism>
<dbReference type="KEGG" id="rau:MC5_00485"/>
<dbReference type="EMBL" id="CP003338">
    <property type="protein sequence ID" value="AFC70516.1"/>
    <property type="molecule type" value="Genomic_DNA"/>
</dbReference>
<reference evidence="2" key="1">
    <citation type="submission" date="2012-02" db="EMBL/GenBank/DDBJ databases">
        <title>Complete genome sequence of Rickettsia australis strain Cutlack.</title>
        <authorList>
            <person name="Johnson S.L."/>
            <person name="Munk A.C."/>
            <person name="Han S."/>
            <person name="Bruce D.C."/>
            <person name="Dasch G.A."/>
        </authorList>
    </citation>
    <scope>NUCLEOTIDE SEQUENCE [LARGE SCALE GENOMIC DNA]</scope>
    <source>
        <strain evidence="2">Cutlack</strain>
    </source>
</reference>
<evidence type="ECO:0000313" key="1">
    <source>
        <dbReference type="EMBL" id="AFC70516.1"/>
    </source>
</evidence>
<keyword evidence="2" id="KW-1185">Reference proteome</keyword>
<evidence type="ECO:0000313" key="2">
    <source>
        <dbReference type="Proteomes" id="UP000007589"/>
    </source>
</evidence>
<gene>
    <name evidence="1" type="ordered locus">MC5_00485</name>
</gene>
<name>H8K8Z6_RICAC</name>
<dbReference type="AlphaFoldDB" id="H8K8Z6"/>
<proteinExistence type="predicted"/>
<dbReference type="Proteomes" id="UP000007589">
    <property type="component" value="Chromosome"/>
</dbReference>
<dbReference type="HOGENOM" id="CLU_3347982_0_0_5"/>